<dbReference type="Proteomes" id="UP000039324">
    <property type="component" value="Unassembled WGS sequence"/>
</dbReference>
<evidence type="ECO:0000256" key="4">
    <source>
        <dbReference type="ARBA" id="ARBA00022980"/>
    </source>
</evidence>
<keyword evidence="4" id="KW-0689">Ribosomal protein</keyword>
<gene>
    <name evidence="9" type="ORF">PBRA_005325</name>
    <name evidence="10" type="ORF">PLBR_LOCUS2598</name>
</gene>
<dbReference type="GO" id="GO:0005840">
    <property type="term" value="C:ribosome"/>
    <property type="evidence" value="ECO:0007669"/>
    <property type="project" value="UniProtKB-KW"/>
</dbReference>
<name>A0A0G4INA7_PLABS</name>
<dbReference type="Pfam" id="PF09812">
    <property type="entry name" value="MRP-L28"/>
    <property type="match status" value="1"/>
</dbReference>
<dbReference type="InterPro" id="IPR019192">
    <property type="entry name" value="Ribosomal_mL40"/>
</dbReference>
<keyword evidence="5 10" id="KW-0496">Mitochondrion</keyword>
<keyword evidence="11" id="KW-1185">Reference proteome</keyword>
<geneLocation type="mitochondrion" evidence="10"/>
<reference evidence="10 12" key="2">
    <citation type="submission" date="2018-03" db="EMBL/GenBank/DDBJ databases">
        <authorList>
            <person name="Fogelqvist J."/>
        </authorList>
    </citation>
    <scope>NUCLEOTIDE SEQUENCE [LARGE SCALE GENOMIC DNA]</scope>
</reference>
<proteinExistence type="inferred from homology"/>
<dbReference type="AlphaFoldDB" id="A0A0G4INA7"/>
<keyword evidence="3" id="KW-0809">Transit peptide</keyword>
<evidence type="ECO:0000256" key="8">
    <source>
        <dbReference type="SAM" id="MobiDB-lite"/>
    </source>
</evidence>
<accession>A0A0G4INA7</accession>
<dbReference type="EMBL" id="OVEO01000004">
    <property type="protein sequence ID" value="SPQ95383.1"/>
    <property type="molecule type" value="Genomic_DNA"/>
</dbReference>
<dbReference type="Proteomes" id="UP000290189">
    <property type="component" value="Unassembled WGS sequence"/>
</dbReference>
<evidence type="ECO:0000313" key="10">
    <source>
        <dbReference type="EMBL" id="SPQ95383.1"/>
    </source>
</evidence>
<dbReference type="GO" id="GO:1990904">
    <property type="term" value="C:ribonucleoprotein complex"/>
    <property type="evidence" value="ECO:0007669"/>
    <property type="project" value="UniProtKB-KW"/>
</dbReference>
<dbReference type="EMBL" id="CDSF01000076">
    <property type="protein sequence ID" value="CEO96721.1"/>
    <property type="molecule type" value="Genomic_DNA"/>
</dbReference>
<comment type="subcellular location">
    <subcellularLocation>
        <location evidence="1">Mitochondrion</location>
    </subcellularLocation>
</comment>
<keyword evidence="6" id="KW-0687">Ribonucleoprotein</keyword>
<comment type="similarity">
    <text evidence="2">Belongs to the mitochondrion-specific ribosomal protein mL40 family.</text>
</comment>
<evidence type="ECO:0000256" key="3">
    <source>
        <dbReference type="ARBA" id="ARBA00022946"/>
    </source>
</evidence>
<organism evidence="9 11">
    <name type="scientific">Plasmodiophora brassicae</name>
    <name type="common">Clubroot disease agent</name>
    <dbReference type="NCBI Taxonomy" id="37360"/>
    <lineage>
        <taxon>Eukaryota</taxon>
        <taxon>Sar</taxon>
        <taxon>Rhizaria</taxon>
        <taxon>Endomyxa</taxon>
        <taxon>Phytomyxea</taxon>
        <taxon>Plasmodiophorida</taxon>
        <taxon>Plasmodiophoridae</taxon>
        <taxon>Plasmodiophora</taxon>
    </lineage>
</organism>
<evidence type="ECO:0000313" key="12">
    <source>
        <dbReference type="Proteomes" id="UP000290189"/>
    </source>
</evidence>
<reference evidence="9 11" key="1">
    <citation type="submission" date="2015-02" db="EMBL/GenBank/DDBJ databases">
        <authorList>
            <person name="Chooi Y.-H."/>
        </authorList>
    </citation>
    <scope>NUCLEOTIDE SEQUENCE [LARGE SCALE GENOMIC DNA]</scope>
    <source>
        <strain evidence="9">E3</strain>
    </source>
</reference>
<evidence type="ECO:0000256" key="1">
    <source>
        <dbReference type="ARBA" id="ARBA00004173"/>
    </source>
</evidence>
<evidence type="ECO:0000313" key="9">
    <source>
        <dbReference type="EMBL" id="CEO96721.1"/>
    </source>
</evidence>
<dbReference type="GO" id="GO:0005739">
    <property type="term" value="C:mitochondrion"/>
    <property type="evidence" value="ECO:0007669"/>
    <property type="project" value="UniProtKB-SubCell"/>
</dbReference>
<protein>
    <recommendedName>
        <fullName evidence="7">Large ribosomal subunit protein mL40</fullName>
    </recommendedName>
</protein>
<evidence type="ECO:0000313" key="11">
    <source>
        <dbReference type="Proteomes" id="UP000039324"/>
    </source>
</evidence>
<evidence type="ECO:0000256" key="5">
    <source>
        <dbReference type="ARBA" id="ARBA00023128"/>
    </source>
</evidence>
<evidence type="ECO:0000256" key="2">
    <source>
        <dbReference type="ARBA" id="ARBA00009360"/>
    </source>
</evidence>
<sequence length="172" mass="20104">MLVGIAARRWSIARHGMQWRSLKIPVKRMDSTEDELEEERKRTEQKKSKMKGKKDPKKERESPGQDDQVVAQCIEWYDQKGAADDRTQEELDRHKELAKEYSRQCGARDRRIKAYLTERIRLRAEAIAALPTDALRKAAEILNDDDQMPLCIPNPKWHPPLKGYKPGMYSMK</sequence>
<evidence type="ECO:0000256" key="7">
    <source>
        <dbReference type="ARBA" id="ARBA00035192"/>
    </source>
</evidence>
<feature type="region of interest" description="Disordered" evidence="8">
    <location>
        <begin position="24"/>
        <end position="68"/>
    </location>
</feature>
<feature type="compositionally biased region" description="Basic and acidic residues" evidence="8">
    <location>
        <begin position="38"/>
        <end position="47"/>
    </location>
</feature>
<evidence type="ECO:0000256" key="6">
    <source>
        <dbReference type="ARBA" id="ARBA00023274"/>
    </source>
</evidence>